<accession>A0ABP7ZAM4</accession>
<dbReference type="Proteomes" id="UP001500266">
    <property type="component" value="Unassembled WGS sequence"/>
</dbReference>
<keyword evidence="3" id="KW-1185">Reference proteome</keyword>
<sequence length="362" mass="39469">MRTCDGAHPQSSPTKYASDKERGPVKRRELLQDGAKVTAGATIAPVLAALTQAWQVSEPKIPGASVSQSMIDDWEDAALVYGQRARREPPATILEALAVEFGAIAPHLAREQPEEVRKGLTHAAAQHALLIAGKLLDLGDRRESHRWWIKTRSLSDESGDDMLAAWVRSREALYRLGDRSDDLYVVLAVAQEAGRLAGDLPSAPLVSALCAEAGALARLGRLDEAVVTLRKAETAFERMPASTSFDPHWAKREEGLWFDKSLIYTLANDVKHAMEAQDTVLGGRGPDDTLTTTGVRLHAAALHVRTDPKAGMEEAARIIDAIPLQQRRTRYLTTARMVLDLAPENARSLSVAKDLRELTEGA</sequence>
<comment type="caution">
    <text evidence="2">The sequence shown here is derived from an EMBL/GenBank/DDBJ whole genome shotgun (WGS) entry which is preliminary data.</text>
</comment>
<evidence type="ECO:0000313" key="3">
    <source>
        <dbReference type="Proteomes" id="UP001500266"/>
    </source>
</evidence>
<evidence type="ECO:0000256" key="1">
    <source>
        <dbReference type="SAM" id="MobiDB-lite"/>
    </source>
</evidence>
<gene>
    <name evidence="2" type="ORF">GCM10022416_48940</name>
</gene>
<reference evidence="3" key="1">
    <citation type="journal article" date="2019" name="Int. J. Syst. Evol. Microbiol.">
        <title>The Global Catalogue of Microorganisms (GCM) 10K type strain sequencing project: providing services to taxonomists for standard genome sequencing and annotation.</title>
        <authorList>
            <consortium name="The Broad Institute Genomics Platform"/>
            <consortium name="The Broad Institute Genome Sequencing Center for Infectious Disease"/>
            <person name="Wu L."/>
            <person name="Ma J."/>
        </authorList>
    </citation>
    <scope>NUCLEOTIDE SEQUENCE [LARGE SCALE GENOMIC DNA]</scope>
    <source>
        <strain evidence="3">JCM 17316</strain>
    </source>
</reference>
<name>A0ABP7ZAM4_9ACTN</name>
<feature type="region of interest" description="Disordered" evidence="1">
    <location>
        <begin position="1"/>
        <end position="25"/>
    </location>
</feature>
<evidence type="ECO:0008006" key="4">
    <source>
        <dbReference type="Google" id="ProtNLM"/>
    </source>
</evidence>
<dbReference type="EMBL" id="BAABDO010000095">
    <property type="protein sequence ID" value="GAA4151601.1"/>
    <property type="molecule type" value="Genomic_DNA"/>
</dbReference>
<organism evidence="2 3">
    <name type="scientific">Actinomadura keratinilytica</name>
    <dbReference type="NCBI Taxonomy" id="547461"/>
    <lineage>
        <taxon>Bacteria</taxon>
        <taxon>Bacillati</taxon>
        <taxon>Actinomycetota</taxon>
        <taxon>Actinomycetes</taxon>
        <taxon>Streptosporangiales</taxon>
        <taxon>Thermomonosporaceae</taxon>
        <taxon>Actinomadura</taxon>
    </lineage>
</organism>
<proteinExistence type="predicted"/>
<evidence type="ECO:0000313" key="2">
    <source>
        <dbReference type="EMBL" id="GAA4151601.1"/>
    </source>
</evidence>
<protein>
    <recommendedName>
        <fullName evidence="4">XRE family transcriptional regulator</fullName>
    </recommendedName>
</protein>